<feature type="domain" description="GAF" evidence="4">
    <location>
        <begin position="32"/>
        <end position="185"/>
    </location>
</feature>
<keyword evidence="6" id="KW-1185">Reference proteome</keyword>
<dbReference type="InterPro" id="IPR050482">
    <property type="entry name" value="Sensor_HK_TwoCompSys"/>
</dbReference>
<keyword evidence="1" id="KW-0808">Transferase</keyword>
<dbReference type="InterPro" id="IPR003018">
    <property type="entry name" value="GAF"/>
</dbReference>
<evidence type="ECO:0000259" key="4">
    <source>
        <dbReference type="SMART" id="SM00065"/>
    </source>
</evidence>
<reference evidence="5 6" key="1">
    <citation type="submission" date="2021-03" db="EMBL/GenBank/DDBJ databases">
        <title>Sequencing the genomes of 1000 actinobacteria strains.</title>
        <authorList>
            <person name="Klenk H.-P."/>
        </authorList>
    </citation>
    <scope>NUCLEOTIDE SEQUENCE [LARGE SCALE GENOMIC DNA]</scope>
    <source>
        <strain evidence="5 6">DSM 46670</strain>
    </source>
</reference>
<evidence type="ECO:0000256" key="3">
    <source>
        <dbReference type="ARBA" id="ARBA00023012"/>
    </source>
</evidence>
<dbReference type="SMART" id="SM00065">
    <property type="entry name" value="GAF"/>
    <property type="match status" value="1"/>
</dbReference>
<dbReference type="Gene3D" id="3.30.450.40">
    <property type="match status" value="1"/>
</dbReference>
<dbReference type="SUPFAM" id="SSF55781">
    <property type="entry name" value="GAF domain-like"/>
    <property type="match status" value="1"/>
</dbReference>
<dbReference type="Gene3D" id="1.20.5.1930">
    <property type="match status" value="1"/>
</dbReference>
<name>A0ABS4TL64_9PSEU</name>
<keyword evidence="3" id="KW-0902">Two-component regulatory system</keyword>
<organism evidence="5 6">
    <name type="scientific">Kibdelosporangium banguiense</name>
    <dbReference type="NCBI Taxonomy" id="1365924"/>
    <lineage>
        <taxon>Bacteria</taxon>
        <taxon>Bacillati</taxon>
        <taxon>Actinomycetota</taxon>
        <taxon>Actinomycetes</taxon>
        <taxon>Pseudonocardiales</taxon>
        <taxon>Pseudonocardiaceae</taxon>
        <taxon>Kibdelosporangium</taxon>
    </lineage>
</organism>
<comment type="caution">
    <text evidence="5">The sequence shown here is derived from an EMBL/GenBank/DDBJ whole genome shotgun (WGS) entry which is preliminary data.</text>
</comment>
<protein>
    <submittedName>
        <fullName evidence="5">GAF domain-containing protein</fullName>
    </submittedName>
</protein>
<sequence length="258" mass="28326">MAEESLLRELRQRETWLRASNELTGALLGGQPADEALKLVTRRAAEISGAPFVAVALPDRDGEHLVFEVVGNPAAAHIIGMHITVGNSLVGNVFTTGEPLIVPDIWEAANQLEIEWAGGPPAQLKKLESTVMVPFTAGKTVLGVLMISRGRGQEPFGDSDLEMVEAFAAHAALAIEFARAQQDRQRLAVFEERDRIARDLHDQVIQRLFSIGLGLQGLTRLVTKPEVGRRVAGFADELDQTIREIRRTIFALQDTPRR</sequence>
<dbReference type="PANTHER" id="PTHR24421:SF56">
    <property type="entry name" value="OXYGEN SENSOR HISTIDINE KINASE RESPONSE REGULATOR DOST"/>
    <property type="match status" value="1"/>
</dbReference>
<dbReference type="Pfam" id="PF13185">
    <property type="entry name" value="GAF_2"/>
    <property type="match status" value="1"/>
</dbReference>
<dbReference type="Proteomes" id="UP001519332">
    <property type="component" value="Unassembled WGS sequence"/>
</dbReference>
<evidence type="ECO:0000256" key="1">
    <source>
        <dbReference type="ARBA" id="ARBA00022679"/>
    </source>
</evidence>
<evidence type="ECO:0000313" key="6">
    <source>
        <dbReference type="Proteomes" id="UP001519332"/>
    </source>
</evidence>
<proteinExistence type="predicted"/>
<evidence type="ECO:0000313" key="5">
    <source>
        <dbReference type="EMBL" id="MBP2325140.1"/>
    </source>
</evidence>
<dbReference type="PANTHER" id="PTHR24421">
    <property type="entry name" value="NITRATE/NITRITE SENSOR PROTEIN NARX-RELATED"/>
    <property type="match status" value="1"/>
</dbReference>
<evidence type="ECO:0000256" key="2">
    <source>
        <dbReference type="ARBA" id="ARBA00022777"/>
    </source>
</evidence>
<keyword evidence="2" id="KW-0418">Kinase</keyword>
<dbReference type="EMBL" id="JAGINW010000001">
    <property type="protein sequence ID" value="MBP2325140.1"/>
    <property type="molecule type" value="Genomic_DNA"/>
</dbReference>
<dbReference type="InterPro" id="IPR029016">
    <property type="entry name" value="GAF-like_dom_sf"/>
</dbReference>
<gene>
    <name evidence="5" type="ORF">JOF56_005525</name>
</gene>
<dbReference type="Pfam" id="PF07730">
    <property type="entry name" value="HisKA_3"/>
    <property type="match status" value="1"/>
</dbReference>
<dbReference type="RefSeq" id="WP_209642379.1">
    <property type="nucleotide sequence ID" value="NZ_JAGINW010000001.1"/>
</dbReference>
<dbReference type="InterPro" id="IPR011712">
    <property type="entry name" value="Sig_transdc_His_kin_sub3_dim/P"/>
</dbReference>
<accession>A0ABS4TL64</accession>